<name>A0A969PPH7_9BACI</name>
<keyword evidence="2" id="KW-1185">Reference proteome</keyword>
<dbReference type="Proteomes" id="UP000752012">
    <property type="component" value="Unassembled WGS sequence"/>
</dbReference>
<dbReference type="RefSeq" id="WP_168005520.1">
    <property type="nucleotide sequence ID" value="NZ_JAATHJ010000006.1"/>
</dbReference>
<organism evidence="1 2">
    <name type="scientific">Alkalicoccus luteus</name>
    <dbReference type="NCBI Taxonomy" id="1237094"/>
    <lineage>
        <taxon>Bacteria</taxon>
        <taxon>Bacillati</taxon>
        <taxon>Bacillota</taxon>
        <taxon>Bacilli</taxon>
        <taxon>Bacillales</taxon>
        <taxon>Bacillaceae</taxon>
        <taxon>Alkalicoccus</taxon>
    </lineage>
</organism>
<comment type="caution">
    <text evidence="1">The sequence shown here is derived from an EMBL/GenBank/DDBJ whole genome shotgun (WGS) entry which is preliminary data.</text>
</comment>
<dbReference type="EMBL" id="JAATHJ010000006">
    <property type="protein sequence ID" value="NJP37170.1"/>
    <property type="molecule type" value="Genomic_DNA"/>
</dbReference>
<protein>
    <submittedName>
        <fullName evidence="1">Uncharacterized protein</fullName>
    </submittedName>
</protein>
<dbReference type="AlphaFoldDB" id="A0A969PPH7"/>
<sequence>MQKLIKRINTDLAELRRLTAAESEVDIYELYHGDQLIMVGSLNYLSKRTMYTVTTLKNYSYPKYLERVKDSPTATKVYKAGDRV</sequence>
<evidence type="ECO:0000313" key="1">
    <source>
        <dbReference type="EMBL" id="NJP37170.1"/>
    </source>
</evidence>
<evidence type="ECO:0000313" key="2">
    <source>
        <dbReference type="Proteomes" id="UP000752012"/>
    </source>
</evidence>
<accession>A0A969PPH7</accession>
<proteinExistence type="predicted"/>
<gene>
    <name evidence="1" type="ORF">HCN83_06155</name>
</gene>
<reference evidence="1 2" key="1">
    <citation type="submission" date="2020-03" db="EMBL/GenBank/DDBJ databases">
        <title>Assessment of the enzymatic potential of alkaline-tolerant lipase obtained from Bacillus luteus H11 (technogenic soil) for the bioremediation of saline soils contaminated with petroleum substances.</title>
        <authorList>
            <person name="Kalwasinska A."/>
        </authorList>
    </citation>
    <scope>NUCLEOTIDE SEQUENCE [LARGE SCALE GENOMIC DNA]</scope>
    <source>
        <strain evidence="1 2">H11</strain>
    </source>
</reference>